<dbReference type="EMBL" id="CAUYUJ010006100">
    <property type="protein sequence ID" value="CAK0816097.1"/>
    <property type="molecule type" value="Genomic_DNA"/>
</dbReference>
<proteinExistence type="predicted"/>
<comment type="caution">
    <text evidence="1">The sequence shown here is derived from an EMBL/GenBank/DDBJ whole genome shotgun (WGS) entry which is preliminary data.</text>
</comment>
<protein>
    <submittedName>
        <fullName evidence="1">Uncharacterized protein</fullName>
    </submittedName>
</protein>
<keyword evidence="2" id="KW-1185">Reference proteome</keyword>
<evidence type="ECO:0000313" key="2">
    <source>
        <dbReference type="Proteomes" id="UP001189429"/>
    </source>
</evidence>
<sequence length="192" mass="20667">VPAPHASSEEGQLCRIDELNRNEFQKAGGFACAAFGGASRVDEVGKMLRTLREREAELIICTKGLVGPVKKCLLDLDLLQHFSEVYGNIGSNYGLLAYDREASTAQTPALAELLGRPDQAAVLVAASGPAGRLRSRPRRPRGLRQAQAVLRAPVQRRAGFLGRAASCRQWPLAGAAVSSLVEVDYMERKLAA</sequence>
<feature type="non-terminal residue" evidence="1">
    <location>
        <position position="192"/>
    </location>
</feature>
<evidence type="ECO:0000313" key="1">
    <source>
        <dbReference type="EMBL" id="CAK0816097.1"/>
    </source>
</evidence>
<name>A0ABN9RC35_9DINO</name>
<gene>
    <name evidence="1" type="ORF">PCOR1329_LOCUS19167</name>
</gene>
<accession>A0ABN9RC35</accession>
<dbReference type="Proteomes" id="UP001189429">
    <property type="component" value="Unassembled WGS sequence"/>
</dbReference>
<organism evidence="1 2">
    <name type="scientific">Prorocentrum cordatum</name>
    <dbReference type="NCBI Taxonomy" id="2364126"/>
    <lineage>
        <taxon>Eukaryota</taxon>
        <taxon>Sar</taxon>
        <taxon>Alveolata</taxon>
        <taxon>Dinophyceae</taxon>
        <taxon>Prorocentrales</taxon>
        <taxon>Prorocentraceae</taxon>
        <taxon>Prorocentrum</taxon>
    </lineage>
</organism>
<feature type="non-terminal residue" evidence="1">
    <location>
        <position position="1"/>
    </location>
</feature>
<reference evidence="1" key="1">
    <citation type="submission" date="2023-10" db="EMBL/GenBank/DDBJ databases">
        <authorList>
            <person name="Chen Y."/>
            <person name="Shah S."/>
            <person name="Dougan E. K."/>
            <person name="Thang M."/>
            <person name="Chan C."/>
        </authorList>
    </citation>
    <scope>NUCLEOTIDE SEQUENCE [LARGE SCALE GENOMIC DNA]</scope>
</reference>